<feature type="region of interest" description="Disordered" evidence="1">
    <location>
        <begin position="1"/>
        <end position="25"/>
    </location>
</feature>
<keyword evidence="3" id="KW-1185">Reference proteome</keyword>
<protein>
    <submittedName>
        <fullName evidence="2">Uncharacterized protein</fullName>
    </submittedName>
</protein>
<feature type="compositionally biased region" description="Low complexity" evidence="1">
    <location>
        <begin position="14"/>
        <end position="25"/>
    </location>
</feature>
<dbReference type="EMBL" id="JARKIF010000011">
    <property type="protein sequence ID" value="KAJ7626840.1"/>
    <property type="molecule type" value="Genomic_DNA"/>
</dbReference>
<evidence type="ECO:0000313" key="3">
    <source>
        <dbReference type="Proteomes" id="UP001221142"/>
    </source>
</evidence>
<reference evidence="2" key="1">
    <citation type="submission" date="2023-03" db="EMBL/GenBank/DDBJ databases">
        <title>Massive genome expansion in bonnet fungi (Mycena s.s.) driven by repeated elements and novel gene families across ecological guilds.</title>
        <authorList>
            <consortium name="Lawrence Berkeley National Laboratory"/>
            <person name="Harder C.B."/>
            <person name="Miyauchi S."/>
            <person name="Viragh M."/>
            <person name="Kuo A."/>
            <person name="Thoen E."/>
            <person name="Andreopoulos B."/>
            <person name="Lu D."/>
            <person name="Skrede I."/>
            <person name="Drula E."/>
            <person name="Henrissat B."/>
            <person name="Morin E."/>
            <person name="Kohler A."/>
            <person name="Barry K."/>
            <person name="LaButti K."/>
            <person name="Morin E."/>
            <person name="Salamov A."/>
            <person name="Lipzen A."/>
            <person name="Mereny Z."/>
            <person name="Hegedus B."/>
            <person name="Baldrian P."/>
            <person name="Stursova M."/>
            <person name="Weitz H."/>
            <person name="Taylor A."/>
            <person name="Grigoriev I.V."/>
            <person name="Nagy L.G."/>
            <person name="Martin F."/>
            <person name="Kauserud H."/>
        </authorList>
    </citation>
    <scope>NUCLEOTIDE SEQUENCE</scope>
    <source>
        <strain evidence="2">9284</strain>
    </source>
</reference>
<comment type="caution">
    <text evidence="2">The sequence shown here is derived from an EMBL/GenBank/DDBJ whole genome shotgun (WGS) entry which is preliminary data.</text>
</comment>
<name>A0AAD7FLL8_9AGAR</name>
<gene>
    <name evidence="2" type="ORF">FB45DRAFT_55546</name>
</gene>
<evidence type="ECO:0000313" key="2">
    <source>
        <dbReference type="EMBL" id="KAJ7626840.1"/>
    </source>
</evidence>
<accession>A0AAD7FLL8</accession>
<proteinExistence type="predicted"/>
<dbReference type="Proteomes" id="UP001221142">
    <property type="component" value="Unassembled WGS sequence"/>
</dbReference>
<organism evidence="2 3">
    <name type="scientific">Roridomyces roridus</name>
    <dbReference type="NCBI Taxonomy" id="1738132"/>
    <lineage>
        <taxon>Eukaryota</taxon>
        <taxon>Fungi</taxon>
        <taxon>Dikarya</taxon>
        <taxon>Basidiomycota</taxon>
        <taxon>Agaricomycotina</taxon>
        <taxon>Agaricomycetes</taxon>
        <taxon>Agaricomycetidae</taxon>
        <taxon>Agaricales</taxon>
        <taxon>Marasmiineae</taxon>
        <taxon>Mycenaceae</taxon>
        <taxon>Roridomyces</taxon>
    </lineage>
</organism>
<sequence length="183" mass="20459">MPFSFSPVPHMQTPSIRPSFPSSSSSKVFGRPYQRFRACLVRRARKTRAAAGSRDYPFTMEDSGHGVVTSGRADESSAPLLRRLPSHASLRTQRSMASLRTLARQVSMDSMASASTVVNGVHGRLRPSHSTFFRQPYAGLSKRRRRVIKCRDFIFSALSSVWILPTPHQAVPSLVAPNPYRWT</sequence>
<evidence type="ECO:0000256" key="1">
    <source>
        <dbReference type="SAM" id="MobiDB-lite"/>
    </source>
</evidence>
<dbReference type="AlphaFoldDB" id="A0AAD7FLL8"/>